<evidence type="ECO:0000313" key="2">
    <source>
        <dbReference type="Proteomes" id="UP001152795"/>
    </source>
</evidence>
<gene>
    <name evidence="1" type="ORF">PACLA_8A050281</name>
</gene>
<name>A0A7D9L9S8_PARCT</name>
<feature type="non-terminal residue" evidence="1">
    <location>
        <position position="1"/>
    </location>
</feature>
<proteinExistence type="predicted"/>
<dbReference type="Proteomes" id="UP001152795">
    <property type="component" value="Unassembled WGS sequence"/>
</dbReference>
<feature type="non-terminal residue" evidence="1">
    <location>
        <position position="67"/>
    </location>
</feature>
<keyword evidence="2" id="KW-1185">Reference proteome</keyword>
<sequence>DISVLVCDANKLPILFEKADQCPKLRHIIKIGDVSEEDEQNAAKFGITIKSCKDIEELGNNNRKEKS</sequence>
<comment type="caution">
    <text evidence="1">The sequence shown here is derived from an EMBL/GenBank/DDBJ whole genome shotgun (WGS) entry which is preliminary data.</text>
</comment>
<dbReference type="EMBL" id="CACRXK020013990">
    <property type="protein sequence ID" value="CAB4026064.1"/>
    <property type="molecule type" value="Genomic_DNA"/>
</dbReference>
<accession>A0A7D9L9S8</accession>
<reference evidence="1" key="1">
    <citation type="submission" date="2020-04" db="EMBL/GenBank/DDBJ databases">
        <authorList>
            <person name="Alioto T."/>
            <person name="Alioto T."/>
            <person name="Gomez Garrido J."/>
        </authorList>
    </citation>
    <scope>NUCLEOTIDE SEQUENCE</scope>
    <source>
        <strain evidence="1">A484AB</strain>
    </source>
</reference>
<protein>
    <submittedName>
        <fullName evidence="1">Uncharacterized protein</fullName>
    </submittedName>
</protein>
<evidence type="ECO:0000313" key="1">
    <source>
        <dbReference type="EMBL" id="CAB4026064.1"/>
    </source>
</evidence>
<dbReference type="AlphaFoldDB" id="A0A7D9L9S8"/>
<organism evidence="1 2">
    <name type="scientific">Paramuricea clavata</name>
    <name type="common">Red gorgonian</name>
    <name type="synonym">Violescent sea-whip</name>
    <dbReference type="NCBI Taxonomy" id="317549"/>
    <lineage>
        <taxon>Eukaryota</taxon>
        <taxon>Metazoa</taxon>
        <taxon>Cnidaria</taxon>
        <taxon>Anthozoa</taxon>
        <taxon>Octocorallia</taxon>
        <taxon>Malacalcyonacea</taxon>
        <taxon>Plexauridae</taxon>
        <taxon>Paramuricea</taxon>
    </lineage>
</organism>